<evidence type="ECO:0000256" key="1">
    <source>
        <dbReference type="ARBA" id="ARBA00022729"/>
    </source>
</evidence>
<protein>
    <submittedName>
        <fullName evidence="3">Uncharacterized protein</fullName>
    </submittedName>
</protein>
<evidence type="ECO:0000313" key="4">
    <source>
        <dbReference type="Proteomes" id="UP000693981"/>
    </source>
</evidence>
<keyword evidence="1 2" id="KW-0732">Signal</keyword>
<keyword evidence="4" id="KW-1185">Reference proteome</keyword>
<name>A0A8T1W469_9STRA</name>
<organism evidence="3 4">
    <name type="scientific">Phytophthora boehmeriae</name>
    <dbReference type="NCBI Taxonomy" id="109152"/>
    <lineage>
        <taxon>Eukaryota</taxon>
        <taxon>Sar</taxon>
        <taxon>Stramenopiles</taxon>
        <taxon>Oomycota</taxon>
        <taxon>Peronosporomycetes</taxon>
        <taxon>Peronosporales</taxon>
        <taxon>Peronosporaceae</taxon>
        <taxon>Phytophthora</taxon>
    </lineage>
</organism>
<dbReference type="EMBL" id="JAGDFL010000501">
    <property type="protein sequence ID" value="KAG7386789.1"/>
    <property type="molecule type" value="Genomic_DNA"/>
</dbReference>
<sequence length="351" mass="38944">MQLFTPLAVVCALFSVGTFAKADEESKTIDDLYAEAVAEGGKLILYHGGDTPTQQDTLHKAFQQRFPDVNLTLVVDYSKYHNVRIDNQLETGTLVPDVVALQTLQDFPRWAEEGKLLSYKPKGFSQIHQSLKDKEGAWMAYTIFSFFSTYNSNDLGGLEAPATLADLADPKWSGKIAATYPHDDDAVLFLFTRYVDKYGWDWVAKLSNQSIDFHRGSHVASVRVAAGEKVVAMGSFSGSDPVKLLGGNTTDYLSWGQRVAILEKAKHPAAAKLFMNWALSDEVQKDVVTASVRTDINTDSPWNIQEANMAGFEVFMEDREKVEMWKQIFAVYFGEVQGEPTPGVLGLHPGL</sequence>
<dbReference type="PANTHER" id="PTHR30006:SF2">
    <property type="entry name" value="ABC TRANSPORTER SUBSTRATE-BINDING PROTEIN"/>
    <property type="match status" value="1"/>
</dbReference>
<accession>A0A8T1W469</accession>
<evidence type="ECO:0000256" key="2">
    <source>
        <dbReference type="SAM" id="SignalP"/>
    </source>
</evidence>
<feature type="signal peptide" evidence="2">
    <location>
        <begin position="1"/>
        <end position="22"/>
    </location>
</feature>
<evidence type="ECO:0000313" key="3">
    <source>
        <dbReference type="EMBL" id="KAG7386789.1"/>
    </source>
</evidence>
<dbReference type="OrthoDB" id="124329at2759"/>
<dbReference type="AlphaFoldDB" id="A0A8T1W469"/>
<comment type="caution">
    <text evidence="3">The sequence shown here is derived from an EMBL/GenBank/DDBJ whole genome shotgun (WGS) entry which is preliminary data.</text>
</comment>
<dbReference type="PANTHER" id="PTHR30006">
    <property type="entry name" value="THIAMINE-BINDING PERIPLASMIC PROTEIN-RELATED"/>
    <property type="match status" value="1"/>
</dbReference>
<gene>
    <name evidence="3" type="ORF">PHYBOEH_008595</name>
</gene>
<feature type="chain" id="PRO_5035938231" evidence="2">
    <location>
        <begin position="23"/>
        <end position="351"/>
    </location>
</feature>
<dbReference type="Pfam" id="PF13343">
    <property type="entry name" value="SBP_bac_6"/>
    <property type="match status" value="1"/>
</dbReference>
<dbReference type="Proteomes" id="UP000693981">
    <property type="component" value="Unassembled WGS sequence"/>
</dbReference>
<proteinExistence type="predicted"/>
<reference evidence="3" key="1">
    <citation type="submission" date="2021-02" db="EMBL/GenBank/DDBJ databases">
        <authorList>
            <person name="Palmer J.M."/>
        </authorList>
    </citation>
    <scope>NUCLEOTIDE SEQUENCE</scope>
    <source>
        <strain evidence="3">SCRP23</strain>
    </source>
</reference>